<dbReference type="AlphaFoldDB" id="A0A2A2GAH2"/>
<evidence type="ECO:0000313" key="2">
    <source>
        <dbReference type="Proteomes" id="UP000218831"/>
    </source>
</evidence>
<sequence>MFFLKSDELGNHLHSIIHKDTQQHETHFDLTIDTIHKFTKAGSLDFGGSEFEAAEKELINPQKSQGDDYGWWNLPQGHYQATMNETVKEAEDTITYINLHPHARKAGIIANTSMMPNQHDGKQITLNFFAPDPGCNIKENARFAVLYLLAS</sequence>
<organism evidence="1 2">
    <name type="scientific">Fodinibius salipaludis</name>
    <dbReference type="NCBI Taxonomy" id="2032627"/>
    <lineage>
        <taxon>Bacteria</taxon>
        <taxon>Pseudomonadati</taxon>
        <taxon>Balneolota</taxon>
        <taxon>Balneolia</taxon>
        <taxon>Balneolales</taxon>
        <taxon>Balneolaceae</taxon>
        <taxon>Fodinibius</taxon>
    </lineage>
</organism>
<reference evidence="1 2" key="1">
    <citation type="submission" date="2017-08" db="EMBL/GenBank/DDBJ databases">
        <title>Aliifodinibius alkalisoli sp. nov., isolated from saline alkaline soil.</title>
        <authorList>
            <person name="Liu D."/>
            <person name="Zhang G."/>
        </authorList>
    </citation>
    <scope>NUCLEOTIDE SEQUENCE [LARGE SCALE GENOMIC DNA]</scope>
    <source>
        <strain evidence="1 2">WN023</strain>
    </source>
</reference>
<evidence type="ECO:0000313" key="1">
    <source>
        <dbReference type="EMBL" id="PAU93849.1"/>
    </source>
</evidence>
<proteinExistence type="predicted"/>
<dbReference type="OrthoDB" id="1494876at2"/>
<dbReference type="EMBL" id="NSKE01000006">
    <property type="protein sequence ID" value="PAU93849.1"/>
    <property type="molecule type" value="Genomic_DNA"/>
</dbReference>
<protein>
    <submittedName>
        <fullName evidence="1">Uncharacterized protein</fullName>
    </submittedName>
</protein>
<keyword evidence="2" id="KW-1185">Reference proteome</keyword>
<name>A0A2A2GAH2_9BACT</name>
<accession>A0A2A2GAH2</accession>
<dbReference type="Proteomes" id="UP000218831">
    <property type="component" value="Unassembled WGS sequence"/>
</dbReference>
<gene>
    <name evidence="1" type="ORF">CK503_09255</name>
</gene>
<comment type="caution">
    <text evidence="1">The sequence shown here is derived from an EMBL/GenBank/DDBJ whole genome shotgun (WGS) entry which is preliminary data.</text>
</comment>
<dbReference type="RefSeq" id="WP_095606525.1">
    <property type="nucleotide sequence ID" value="NZ_NSKE01000006.1"/>
</dbReference>